<reference evidence="4" key="1">
    <citation type="submission" date="2016-09" db="EMBL/GenBank/DDBJ databases">
        <authorList>
            <person name="Varghese N."/>
            <person name="Submissions S."/>
        </authorList>
    </citation>
    <scope>NUCLEOTIDE SEQUENCE [LARGE SCALE GENOMIC DNA]</scope>
    <source>
        <strain evidence="4">TNe-862</strain>
    </source>
</reference>
<dbReference type="InterPro" id="IPR034660">
    <property type="entry name" value="DinB/YfiT-like"/>
</dbReference>
<dbReference type="PROSITE" id="PS51354">
    <property type="entry name" value="GLUTAREDOXIN_2"/>
    <property type="match status" value="1"/>
</dbReference>
<dbReference type="STRING" id="416944.SAMN05421548_11279"/>
<feature type="domain" description="Glutaredoxin" evidence="1">
    <location>
        <begin position="9"/>
        <end position="64"/>
    </location>
</feature>
<name>A0A1G6QT40_9BURK</name>
<evidence type="ECO:0000259" key="2">
    <source>
        <dbReference type="Pfam" id="PF12867"/>
    </source>
</evidence>
<dbReference type="SUPFAM" id="SSF109854">
    <property type="entry name" value="DinB/YfiT-like putative metalloenzymes"/>
    <property type="match status" value="1"/>
</dbReference>
<dbReference type="Gene3D" id="3.40.30.10">
    <property type="entry name" value="Glutaredoxin"/>
    <property type="match status" value="1"/>
</dbReference>
<dbReference type="InterPro" id="IPR002109">
    <property type="entry name" value="Glutaredoxin"/>
</dbReference>
<dbReference type="InterPro" id="IPR036249">
    <property type="entry name" value="Thioredoxin-like_sf"/>
</dbReference>
<evidence type="ECO:0000313" key="4">
    <source>
        <dbReference type="Proteomes" id="UP000198908"/>
    </source>
</evidence>
<organism evidence="3 4">
    <name type="scientific">Paraburkholderia lycopersici</name>
    <dbReference type="NCBI Taxonomy" id="416944"/>
    <lineage>
        <taxon>Bacteria</taxon>
        <taxon>Pseudomonadati</taxon>
        <taxon>Pseudomonadota</taxon>
        <taxon>Betaproteobacteria</taxon>
        <taxon>Burkholderiales</taxon>
        <taxon>Burkholderiaceae</taxon>
        <taxon>Paraburkholderia</taxon>
    </lineage>
</organism>
<sequence>METQTGSDVTVYWAPGCSSCLRVKEYLSQHGVAYRSRNIQTDPTAVSDLGALGVRRVPIVAKGDDWVDGQALADVARLCGIEFEARVSLTTDVLAARLVRILERAREAVLLFDAIMLGEEIPDGKRSFSDLAYHVFSVAEVFLEHDNGQPVVFESYARLPLPDIATREGLAAYGADVIGRVSAWFDAHLAAYPWDDLADVYYDRQTNRQFLERTAWHSGQHLRQLLWRLDRAQSRDLVTSAAPLFKGLPMPSAVWHSDTGL</sequence>
<gene>
    <name evidence="3" type="ORF">SAMN05421548_11279</name>
</gene>
<dbReference type="RefSeq" id="WP_176929100.1">
    <property type="nucleotide sequence ID" value="NZ_FMYQ01000012.1"/>
</dbReference>
<feature type="domain" description="DinB-like" evidence="2">
    <location>
        <begin position="103"/>
        <end position="225"/>
    </location>
</feature>
<dbReference type="InterPro" id="IPR024775">
    <property type="entry name" value="DinB-like"/>
</dbReference>
<dbReference type="Proteomes" id="UP000198908">
    <property type="component" value="Unassembled WGS sequence"/>
</dbReference>
<dbReference type="AlphaFoldDB" id="A0A1G6QT40"/>
<accession>A0A1G6QT40</accession>
<protein>
    <submittedName>
        <fullName evidence="3">Glutaredoxin</fullName>
    </submittedName>
</protein>
<dbReference type="CDD" id="cd02976">
    <property type="entry name" value="NrdH"/>
    <property type="match status" value="1"/>
</dbReference>
<keyword evidence="4" id="KW-1185">Reference proteome</keyword>
<dbReference type="SUPFAM" id="SSF52833">
    <property type="entry name" value="Thioredoxin-like"/>
    <property type="match status" value="1"/>
</dbReference>
<dbReference type="Pfam" id="PF12867">
    <property type="entry name" value="DinB_2"/>
    <property type="match status" value="1"/>
</dbReference>
<evidence type="ECO:0000259" key="1">
    <source>
        <dbReference type="Pfam" id="PF00462"/>
    </source>
</evidence>
<dbReference type="Pfam" id="PF00462">
    <property type="entry name" value="Glutaredoxin"/>
    <property type="match status" value="1"/>
</dbReference>
<evidence type="ECO:0000313" key="3">
    <source>
        <dbReference type="EMBL" id="SDC94887.1"/>
    </source>
</evidence>
<dbReference type="EMBL" id="FMYQ01000012">
    <property type="protein sequence ID" value="SDC94887.1"/>
    <property type="molecule type" value="Genomic_DNA"/>
</dbReference>
<proteinExistence type="predicted"/>